<dbReference type="InterPro" id="IPR015422">
    <property type="entry name" value="PyrdxlP-dep_Trfase_small"/>
</dbReference>
<dbReference type="InterPro" id="IPR000277">
    <property type="entry name" value="Cys/Met-Metab_PyrdxlP-dep_enz"/>
</dbReference>
<dbReference type="InterPro" id="IPR054542">
    <property type="entry name" value="Cys_met_metab_PP"/>
</dbReference>
<evidence type="ECO:0000256" key="4">
    <source>
        <dbReference type="ARBA" id="ARBA00047175"/>
    </source>
</evidence>
<evidence type="ECO:0000256" key="5">
    <source>
        <dbReference type="ARBA" id="ARBA00047199"/>
    </source>
</evidence>
<name>A0A1T4QC37_9ENTE</name>
<dbReference type="InterPro" id="IPR015424">
    <property type="entry name" value="PyrdxlP-dep_Trfase"/>
</dbReference>
<keyword evidence="11" id="KW-1185">Reference proteome</keyword>
<evidence type="ECO:0000256" key="8">
    <source>
        <dbReference type="PIRSR" id="PIRSR001434-2"/>
    </source>
</evidence>
<comment type="catalytic activity">
    <reaction evidence="6">
        <text>L-homocysteine + H2O = 2-oxobutanoate + hydrogen sulfide + NH4(+) + H(+)</text>
        <dbReference type="Rhea" id="RHEA:14501"/>
        <dbReference type="ChEBI" id="CHEBI:15377"/>
        <dbReference type="ChEBI" id="CHEBI:15378"/>
        <dbReference type="ChEBI" id="CHEBI:16763"/>
        <dbReference type="ChEBI" id="CHEBI:28938"/>
        <dbReference type="ChEBI" id="CHEBI:29919"/>
        <dbReference type="ChEBI" id="CHEBI:58199"/>
        <dbReference type="EC" id="4.4.1.2"/>
    </reaction>
    <physiologicalReaction direction="left-to-right" evidence="6">
        <dbReference type="Rhea" id="RHEA:14502"/>
    </physiologicalReaction>
</comment>
<protein>
    <recommendedName>
        <fullName evidence="4">homocysteine desulfhydrase</fullName>
        <ecNumber evidence="4">4.4.1.2</ecNumber>
    </recommendedName>
    <alternativeName>
        <fullName evidence="5">Homocysteine desulfhydrase</fullName>
    </alternativeName>
</protein>
<keyword evidence="3 8" id="KW-0663">Pyridoxal phosphate</keyword>
<dbReference type="GO" id="GO:0018826">
    <property type="term" value="F:methionine gamma-lyase activity"/>
    <property type="evidence" value="ECO:0007669"/>
    <property type="project" value="UniProtKB-EC"/>
</dbReference>
<dbReference type="PIRSF" id="PIRSF001434">
    <property type="entry name" value="CGS"/>
    <property type="match status" value="1"/>
</dbReference>
<dbReference type="PROSITE" id="PS00868">
    <property type="entry name" value="CYS_MET_METAB_PP"/>
    <property type="match status" value="1"/>
</dbReference>
<dbReference type="AlphaFoldDB" id="A0A1T4QC37"/>
<dbReference type="Gene3D" id="3.40.640.10">
    <property type="entry name" value="Type I PLP-dependent aspartate aminotransferase-like (Major domain)"/>
    <property type="match status" value="1"/>
</dbReference>
<dbReference type="GO" id="GO:0019346">
    <property type="term" value="P:transsulfuration"/>
    <property type="evidence" value="ECO:0007669"/>
    <property type="project" value="InterPro"/>
</dbReference>
<evidence type="ECO:0000313" key="11">
    <source>
        <dbReference type="Proteomes" id="UP000190328"/>
    </source>
</evidence>
<feature type="modified residue" description="N6-(pyridoxal phosphate)lysine" evidence="8">
    <location>
        <position position="229"/>
    </location>
</feature>
<dbReference type="FunFam" id="3.40.640.10:FF:000046">
    <property type="entry name" value="Cystathionine gamma-lyase"/>
    <property type="match status" value="1"/>
</dbReference>
<comment type="cofactor">
    <cofactor evidence="1 9">
        <name>pyridoxal 5'-phosphate</name>
        <dbReference type="ChEBI" id="CHEBI:597326"/>
    </cofactor>
</comment>
<dbReference type="GO" id="GO:0030170">
    <property type="term" value="F:pyridoxal phosphate binding"/>
    <property type="evidence" value="ECO:0007669"/>
    <property type="project" value="InterPro"/>
</dbReference>
<dbReference type="FunFam" id="3.90.1150.10:FF:000070">
    <property type="entry name" value="Putative cystathionine gamma-synthase"/>
    <property type="match status" value="1"/>
</dbReference>
<reference evidence="10 11" key="1">
    <citation type="submission" date="2017-02" db="EMBL/GenBank/DDBJ databases">
        <authorList>
            <person name="Peterson S.W."/>
        </authorList>
    </citation>
    <scope>NUCLEOTIDE SEQUENCE [LARGE SCALE GENOMIC DNA]</scope>
    <source>
        <strain evidence="10 11">ATCC BAA-1030</strain>
    </source>
</reference>
<evidence type="ECO:0000256" key="6">
    <source>
        <dbReference type="ARBA" id="ARBA00048780"/>
    </source>
</evidence>
<evidence type="ECO:0000256" key="3">
    <source>
        <dbReference type="ARBA" id="ARBA00022898"/>
    </source>
</evidence>
<dbReference type="EC" id="4.4.1.2" evidence="4"/>
<dbReference type="GO" id="GO:0047982">
    <property type="term" value="F:homocysteine desulfhydrase activity"/>
    <property type="evidence" value="ECO:0007669"/>
    <property type="project" value="UniProtKB-EC"/>
</dbReference>
<evidence type="ECO:0000256" key="7">
    <source>
        <dbReference type="ARBA" id="ARBA00052699"/>
    </source>
</evidence>
<dbReference type="Gene3D" id="3.90.1150.10">
    <property type="entry name" value="Aspartate Aminotransferase, domain 1"/>
    <property type="match status" value="1"/>
</dbReference>
<dbReference type="Pfam" id="PF01053">
    <property type="entry name" value="Cys_Met_Meta_PP"/>
    <property type="match status" value="1"/>
</dbReference>
<evidence type="ECO:0000256" key="1">
    <source>
        <dbReference type="ARBA" id="ARBA00001933"/>
    </source>
</evidence>
<evidence type="ECO:0000313" key="10">
    <source>
        <dbReference type="EMBL" id="SKA01176.1"/>
    </source>
</evidence>
<comment type="similarity">
    <text evidence="2 9">Belongs to the trans-sulfuration enzymes family.</text>
</comment>
<dbReference type="InterPro" id="IPR015421">
    <property type="entry name" value="PyrdxlP-dep_Trfase_major"/>
</dbReference>
<dbReference type="PANTHER" id="PTHR11808:SF90">
    <property type="entry name" value="CYSTATHIONINE GAMMA-SYNTHASE"/>
    <property type="match status" value="1"/>
</dbReference>
<dbReference type="EMBL" id="FUXI01000028">
    <property type="protein sequence ID" value="SKA01176.1"/>
    <property type="molecule type" value="Genomic_DNA"/>
</dbReference>
<comment type="catalytic activity">
    <reaction evidence="7">
        <text>L-methionine + H2O = methanethiol + 2-oxobutanoate + NH4(+)</text>
        <dbReference type="Rhea" id="RHEA:23800"/>
        <dbReference type="ChEBI" id="CHEBI:15377"/>
        <dbReference type="ChEBI" id="CHEBI:16007"/>
        <dbReference type="ChEBI" id="CHEBI:16763"/>
        <dbReference type="ChEBI" id="CHEBI:28938"/>
        <dbReference type="ChEBI" id="CHEBI:57844"/>
        <dbReference type="EC" id="4.4.1.11"/>
    </reaction>
    <physiologicalReaction direction="left-to-right" evidence="7">
        <dbReference type="Rhea" id="RHEA:23801"/>
    </physiologicalReaction>
</comment>
<evidence type="ECO:0000256" key="2">
    <source>
        <dbReference type="ARBA" id="ARBA00009077"/>
    </source>
</evidence>
<accession>A0A1T4QC37</accession>
<dbReference type="GO" id="GO:0005737">
    <property type="term" value="C:cytoplasm"/>
    <property type="evidence" value="ECO:0007669"/>
    <property type="project" value="TreeGrafter"/>
</dbReference>
<sequence length="398" mass="44343">MSHAIYLPETKFQVALRTATKLLTLIARQGENKMTNYKPETKLAQLGNRSDKVTGAIATPIHLSTTFSHPAFKESTGYDYTRTASPTRDILEQGLAELEEGKRAVVTSSGMAAIQLVLNHFPNNSKFLASRDLYGGSFRYFDYLETQGIATFSYFSDEESFLELINDEIDAIFLETPTNPLMNVMDIEWVTDKAKKHGALLIVDNTFLTPLRQKPLTLGADIVIHSGTKYLSGHNDILAGVVVTNDEELGEKLYWISNTTGPTLSSFDCWLFIRSLKTLPLRFAQQEKNAKKIVEVLKKSEKIKDVLYVGVGAMISFRVQDEKKIGDFLSKLKLVTFAESLGGIETLVTYPTTQTHADIPEKVRESYGLTPDLLRLSVGIENVDDIACDLLQALEESV</sequence>
<dbReference type="CDD" id="cd00614">
    <property type="entry name" value="CGS_like"/>
    <property type="match status" value="1"/>
</dbReference>
<gene>
    <name evidence="10" type="ORF">SAMN02745116_02131</name>
</gene>
<dbReference type="Proteomes" id="UP000190328">
    <property type="component" value="Unassembled WGS sequence"/>
</dbReference>
<dbReference type="SUPFAM" id="SSF53383">
    <property type="entry name" value="PLP-dependent transferases"/>
    <property type="match status" value="1"/>
</dbReference>
<dbReference type="PANTHER" id="PTHR11808">
    <property type="entry name" value="TRANS-SULFURATION ENZYME FAMILY MEMBER"/>
    <property type="match status" value="1"/>
</dbReference>
<evidence type="ECO:0000256" key="9">
    <source>
        <dbReference type="RuleBase" id="RU362118"/>
    </source>
</evidence>
<organism evidence="10 11">
    <name type="scientific">Pilibacter termitis</name>
    <dbReference type="NCBI Taxonomy" id="263852"/>
    <lineage>
        <taxon>Bacteria</taxon>
        <taxon>Bacillati</taxon>
        <taxon>Bacillota</taxon>
        <taxon>Bacilli</taxon>
        <taxon>Lactobacillales</taxon>
        <taxon>Enterococcaceae</taxon>
        <taxon>Pilibacter</taxon>
    </lineage>
</organism>
<proteinExistence type="inferred from homology"/>
<dbReference type="STRING" id="263852.SAMN02745116_02131"/>